<organism evidence="8 9">
    <name type="scientific">Tepidibacter hydrothermalis</name>
    <dbReference type="NCBI Taxonomy" id="3036126"/>
    <lineage>
        <taxon>Bacteria</taxon>
        <taxon>Bacillati</taxon>
        <taxon>Bacillota</taxon>
        <taxon>Clostridia</taxon>
        <taxon>Peptostreptococcales</taxon>
        <taxon>Peptostreptococcaceae</taxon>
        <taxon>Tepidibacter</taxon>
    </lineage>
</organism>
<keyword evidence="5 6" id="KW-0472">Membrane</keyword>
<evidence type="ECO:0000313" key="9">
    <source>
        <dbReference type="Proteomes" id="UP001222800"/>
    </source>
</evidence>
<keyword evidence="9" id="KW-1185">Reference proteome</keyword>
<evidence type="ECO:0000313" key="8">
    <source>
        <dbReference type="EMBL" id="WFD08649.1"/>
    </source>
</evidence>
<feature type="transmembrane region" description="Helical" evidence="6">
    <location>
        <begin position="609"/>
        <end position="629"/>
    </location>
</feature>
<feature type="transmembrane region" description="Helical" evidence="6">
    <location>
        <begin position="21"/>
        <end position="41"/>
    </location>
</feature>
<dbReference type="PANTHER" id="PTHR46795:SF2">
    <property type="entry name" value="ABC TRANSPORTER, PERMEASE PROTEIN"/>
    <property type="match status" value="1"/>
</dbReference>
<evidence type="ECO:0000256" key="2">
    <source>
        <dbReference type="ARBA" id="ARBA00022475"/>
    </source>
</evidence>
<keyword evidence="2 6" id="KW-1003">Cell membrane</keyword>
<protein>
    <recommendedName>
        <fullName evidence="7">ABC3 transporter permease C-terminal domain-containing protein</fullName>
    </recommendedName>
</protein>
<feature type="domain" description="ABC3 transporter permease C-terminal" evidence="7">
    <location>
        <begin position="61"/>
        <end position="168"/>
    </location>
</feature>
<name>A0ABY8E726_9FIRM</name>
<keyword evidence="6" id="KW-0813">Transport</keyword>
<feature type="transmembrane region" description="Helical" evidence="6">
    <location>
        <begin position="291"/>
        <end position="312"/>
    </location>
</feature>
<evidence type="ECO:0000256" key="4">
    <source>
        <dbReference type="ARBA" id="ARBA00022989"/>
    </source>
</evidence>
<feature type="transmembrane region" description="Helical" evidence="6">
    <location>
        <begin position="61"/>
        <end position="81"/>
    </location>
</feature>
<feature type="transmembrane region" description="Helical" evidence="6">
    <location>
        <begin position="151"/>
        <end position="173"/>
    </location>
</feature>
<feature type="transmembrane region" description="Helical" evidence="6">
    <location>
        <begin position="194"/>
        <end position="215"/>
    </location>
</feature>
<dbReference type="InterPro" id="IPR027022">
    <property type="entry name" value="ABC_permease_BceB-typ"/>
</dbReference>
<evidence type="ECO:0000256" key="5">
    <source>
        <dbReference type="ARBA" id="ARBA00023136"/>
    </source>
</evidence>
<dbReference type="PIRSF" id="PIRSF018968">
    <property type="entry name" value="ABC_permease_BceB"/>
    <property type="match status" value="1"/>
</dbReference>
<feature type="transmembrane region" description="Helical" evidence="6">
    <location>
        <begin position="235"/>
        <end position="259"/>
    </location>
</feature>
<dbReference type="Proteomes" id="UP001222800">
    <property type="component" value="Chromosome"/>
</dbReference>
<feature type="transmembrane region" description="Helical" evidence="6">
    <location>
        <begin position="577"/>
        <end position="597"/>
    </location>
</feature>
<evidence type="ECO:0000259" key="7">
    <source>
        <dbReference type="Pfam" id="PF02687"/>
    </source>
</evidence>
<comment type="subcellular location">
    <subcellularLocation>
        <location evidence="1 6">Cell membrane</location>
        <topology evidence="1 6">Multi-pass membrane protein</topology>
    </subcellularLocation>
</comment>
<evidence type="ECO:0000256" key="6">
    <source>
        <dbReference type="PIRNR" id="PIRNR018968"/>
    </source>
</evidence>
<dbReference type="PANTHER" id="PTHR46795">
    <property type="entry name" value="ABC TRANSPORTER PERMEASE-RELATED-RELATED"/>
    <property type="match status" value="1"/>
</dbReference>
<comment type="similarity">
    <text evidence="6">Belongs to the ABC-4 integral membrane protein family.</text>
</comment>
<feature type="transmembrane region" description="Helical" evidence="6">
    <location>
        <begin position="102"/>
        <end position="131"/>
    </location>
</feature>
<dbReference type="InterPro" id="IPR052536">
    <property type="entry name" value="ABC-4_Integral_Memb_Prot"/>
</dbReference>
<reference evidence="8 9" key="1">
    <citation type="submission" date="2023-03" db="EMBL/GenBank/DDBJ databases">
        <title>Complete genome sequence of Tepidibacter sp. SWIR-1, isolated from a deep-sea hydrothermal vent.</title>
        <authorList>
            <person name="Li X."/>
        </authorList>
    </citation>
    <scope>NUCLEOTIDE SEQUENCE [LARGE SCALE GENOMIC DNA]</scope>
    <source>
        <strain evidence="8 9">SWIR-1</strain>
    </source>
</reference>
<dbReference type="Pfam" id="PF02687">
    <property type="entry name" value="FtsX"/>
    <property type="match status" value="1"/>
</dbReference>
<sequence length="642" mass="75385">MSFLQFALNNIKRNFRIYCTYYFSSAISVMFFFIFATYVFHPSIVYLNSDPLSWGMVYTQILIFVFLILFVFYSANIILKIRRKDIGILMILGISKTQLKILFFFINMIIGAFSIVTGIIIGLVFTKFFLLLSETIIGTDTLCCYFSIKPIMLTVITFFILFFISSLTIPFFLRMRKVNSLLKESTIGDIEIKFSKVLSILSILLIVIGYFMAAFRKLDTVNDFLYTITDSIGVQILFLFVIITIGTFFFFSQLSIFIIEKLKKKRRFYMKKINIFWISDLAYRIRYNARVLFLVTMLLTVTFSSITSFYAMETIVKDKRIKEYSIAFSYVSLPGNKNEQQHIEEIEDFLKKDGFEFKKNTSVILRHDIDDKQEIYIMKLSEYNEIADVLGMKNVRLKENEAYLIPDKYYYNNNKTNSFVTSKIFYLNNERIILNNVETAEKNIFPIHLHFRAIVVNDYIFKTIQNTSEINTHYSYKISKLKKIGCIAQQLYRKFNKQVGDPFYFFAASYGLETETELWEILLYLSLFTGVMFLSAAGSLLYLRFYISLDQQKKKYYAISKIGITIEEMKLATTIEIGIIIFVPYICACIHTCFFIKTLEIIFLKSFTLQMSAILFAFFVVQFIYFLIIRSRHIRELSRAIL</sequence>
<evidence type="ECO:0000256" key="3">
    <source>
        <dbReference type="ARBA" id="ARBA00022692"/>
    </source>
</evidence>
<evidence type="ECO:0000256" key="1">
    <source>
        <dbReference type="ARBA" id="ARBA00004651"/>
    </source>
</evidence>
<dbReference type="EMBL" id="CP120733">
    <property type="protein sequence ID" value="WFD08649.1"/>
    <property type="molecule type" value="Genomic_DNA"/>
</dbReference>
<keyword evidence="4 6" id="KW-1133">Transmembrane helix</keyword>
<dbReference type="RefSeq" id="WP_277730556.1">
    <property type="nucleotide sequence ID" value="NZ_CP120733.1"/>
</dbReference>
<dbReference type="InterPro" id="IPR003838">
    <property type="entry name" value="ABC3_permease_C"/>
</dbReference>
<keyword evidence="3 6" id="KW-0812">Transmembrane</keyword>
<feature type="transmembrane region" description="Helical" evidence="6">
    <location>
        <begin position="521"/>
        <end position="545"/>
    </location>
</feature>
<proteinExistence type="inferred from homology"/>
<accession>A0ABY8E726</accession>
<gene>
    <name evidence="8" type="ORF">P4S50_09570</name>
</gene>